<comment type="caution">
    <text evidence="3">The sequence shown here is derived from an EMBL/GenBank/DDBJ whole genome shotgun (WGS) entry which is preliminary data.</text>
</comment>
<accession>A0ABW2RMK9</accession>
<gene>
    <name evidence="3" type="ORF">ACFQNG_12670</name>
</gene>
<feature type="transmembrane region" description="Helical" evidence="2">
    <location>
        <begin position="44"/>
        <end position="62"/>
    </location>
</feature>
<keyword evidence="2" id="KW-0812">Transmembrane</keyword>
<feature type="compositionally biased region" description="Basic and acidic residues" evidence="1">
    <location>
        <begin position="86"/>
        <end position="98"/>
    </location>
</feature>
<protein>
    <recommendedName>
        <fullName evidence="5">Transmembrane protein</fullName>
    </recommendedName>
</protein>
<dbReference type="Proteomes" id="UP001596500">
    <property type="component" value="Unassembled WGS sequence"/>
</dbReference>
<sequence length="117" mass="12929">MKLVALGCFLGFVFTFLFTLYQSQLEKSKVGTLPSLSKAKYRKMYVSSFVFLGIFIIALAVAKGAGAAKQTQTHSDPAVPTNETMPVDHGDDDKGDKTKKGKRKHPRLTDWEDGEDD</sequence>
<evidence type="ECO:0008006" key="5">
    <source>
        <dbReference type="Google" id="ProtNLM"/>
    </source>
</evidence>
<dbReference type="EMBL" id="JBHTBW010000040">
    <property type="protein sequence ID" value="MFC7441947.1"/>
    <property type="molecule type" value="Genomic_DNA"/>
</dbReference>
<keyword evidence="2" id="KW-1133">Transmembrane helix</keyword>
<organism evidence="3 4">
    <name type="scientific">Laceyella putida</name>
    <dbReference type="NCBI Taxonomy" id="110101"/>
    <lineage>
        <taxon>Bacteria</taxon>
        <taxon>Bacillati</taxon>
        <taxon>Bacillota</taxon>
        <taxon>Bacilli</taxon>
        <taxon>Bacillales</taxon>
        <taxon>Thermoactinomycetaceae</taxon>
        <taxon>Laceyella</taxon>
    </lineage>
</organism>
<keyword evidence="4" id="KW-1185">Reference proteome</keyword>
<proteinExistence type="predicted"/>
<evidence type="ECO:0000313" key="3">
    <source>
        <dbReference type="EMBL" id="MFC7441947.1"/>
    </source>
</evidence>
<feature type="region of interest" description="Disordered" evidence="1">
    <location>
        <begin position="70"/>
        <end position="117"/>
    </location>
</feature>
<evidence type="ECO:0000313" key="4">
    <source>
        <dbReference type="Proteomes" id="UP001596500"/>
    </source>
</evidence>
<keyword evidence="2" id="KW-0472">Membrane</keyword>
<name>A0ABW2RMK9_9BACL</name>
<dbReference type="RefSeq" id="WP_379865496.1">
    <property type="nucleotide sequence ID" value="NZ_JBHTBW010000040.1"/>
</dbReference>
<evidence type="ECO:0000256" key="1">
    <source>
        <dbReference type="SAM" id="MobiDB-lite"/>
    </source>
</evidence>
<evidence type="ECO:0000256" key="2">
    <source>
        <dbReference type="SAM" id="Phobius"/>
    </source>
</evidence>
<reference evidence="4" key="1">
    <citation type="journal article" date="2019" name="Int. J. Syst. Evol. Microbiol.">
        <title>The Global Catalogue of Microorganisms (GCM) 10K type strain sequencing project: providing services to taxonomists for standard genome sequencing and annotation.</title>
        <authorList>
            <consortium name="The Broad Institute Genomics Platform"/>
            <consortium name="The Broad Institute Genome Sequencing Center for Infectious Disease"/>
            <person name="Wu L."/>
            <person name="Ma J."/>
        </authorList>
    </citation>
    <scope>NUCLEOTIDE SEQUENCE [LARGE SCALE GENOMIC DNA]</scope>
    <source>
        <strain evidence="4">CGMCC 1.12942</strain>
    </source>
</reference>